<reference evidence="2 3" key="1">
    <citation type="journal article" date="2013" name="PLoS Pathog.">
        <title>Genomic analysis of the Kiwifruit pathogen Pseudomonas syringae pv. actinidiae provides insight into the origins of an emergent plant disease.</title>
        <authorList>
            <person name="McCann H.C."/>
            <person name="Rikkerink E.H."/>
            <person name="Bertels F."/>
            <person name="Fiers M."/>
            <person name="Lu A."/>
            <person name="Rees-George J."/>
            <person name="Andersen M.T."/>
            <person name="Gleave A.P."/>
            <person name="Haubold B."/>
            <person name="Wohlers M.W."/>
            <person name="Guttman D.S."/>
            <person name="Wang P.W."/>
            <person name="Straub C."/>
            <person name="Vanneste J.L."/>
            <person name="Rainey P.B."/>
            <person name="Templeton M.D."/>
        </authorList>
    </citation>
    <scope>NUCLEOTIDE SEQUENCE [LARGE SCALE GENOMIC DNA]</scope>
    <source>
        <strain evidence="2 3">ICMP 19096</strain>
    </source>
</reference>
<name>A0A656K526_PSESF</name>
<proteinExistence type="predicted"/>
<feature type="compositionally biased region" description="Polar residues" evidence="1">
    <location>
        <begin position="17"/>
        <end position="36"/>
    </location>
</feature>
<evidence type="ECO:0000313" key="3">
    <source>
        <dbReference type="Proteomes" id="UP000018849"/>
    </source>
</evidence>
<comment type="caution">
    <text evidence="2">The sequence shown here is derived from an EMBL/GenBank/DDBJ whole genome shotgun (WGS) entry which is preliminary data.</text>
</comment>
<evidence type="ECO:0000313" key="2">
    <source>
        <dbReference type="EMBL" id="EPN69328.1"/>
    </source>
</evidence>
<sequence length="118" mass="12846">ERPVRVAERSPLPKPVQSAQLAENLPSPKTAQSSPVAEQPTAPEASQPVPAAESTPAVEIAQSSPLVEPDPLTNRIQLPRIRDDRSSPRKRDDDEYRSGPRELPSGPRVVVFASDPRQ</sequence>
<feature type="non-terminal residue" evidence="2">
    <location>
        <position position="1"/>
    </location>
</feature>
<organism evidence="2 3">
    <name type="scientific">Pseudomonas syringae pv. actinidiae ICMP 19096</name>
    <dbReference type="NCBI Taxonomy" id="1194405"/>
    <lineage>
        <taxon>Bacteria</taxon>
        <taxon>Pseudomonadati</taxon>
        <taxon>Pseudomonadota</taxon>
        <taxon>Gammaproteobacteria</taxon>
        <taxon>Pseudomonadales</taxon>
        <taxon>Pseudomonadaceae</taxon>
        <taxon>Pseudomonas</taxon>
        <taxon>Pseudomonas syringae</taxon>
    </lineage>
</organism>
<gene>
    <name evidence="2" type="ORF">A245_01963</name>
</gene>
<feature type="region of interest" description="Disordered" evidence="1">
    <location>
        <begin position="1"/>
        <end position="118"/>
    </location>
</feature>
<evidence type="ECO:0000256" key="1">
    <source>
        <dbReference type="SAM" id="MobiDB-lite"/>
    </source>
</evidence>
<accession>A0A656K526</accession>
<dbReference type="EMBL" id="AOKF01000148">
    <property type="protein sequence ID" value="EPN69328.1"/>
    <property type="molecule type" value="Genomic_DNA"/>
</dbReference>
<protein>
    <submittedName>
        <fullName evidence="2">Membrane-bound lytic murein transglycosylase D</fullName>
    </submittedName>
</protein>
<dbReference type="AlphaFoldDB" id="A0A656K526"/>
<feature type="compositionally biased region" description="Basic and acidic residues" evidence="1">
    <location>
        <begin position="80"/>
        <end position="100"/>
    </location>
</feature>
<dbReference type="Proteomes" id="UP000018849">
    <property type="component" value="Unassembled WGS sequence"/>
</dbReference>